<dbReference type="AlphaFoldDB" id="A0A1V4SVX9"/>
<dbReference type="InterPro" id="IPR052354">
    <property type="entry name" value="Cell_Wall_Dynamics_Protein"/>
</dbReference>
<dbReference type="RefSeq" id="WP_080022896.1">
    <property type="nucleotide sequence ID" value="NZ_LTAY01000041.1"/>
</dbReference>
<evidence type="ECO:0000256" key="1">
    <source>
        <dbReference type="SAM" id="MobiDB-lite"/>
    </source>
</evidence>
<dbReference type="GO" id="GO:0005840">
    <property type="term" value="C:ribosome"/>
    <property type="evidence" value="ECO:0007669"/>
    <property type="project" value="UniProtKB-KW"/>
</dbReference>
<keyword evidence="2" id="KW-0732">Signal</keyword>
<feature type="region of interest" description="Disordered" evidence="1">
    <location>
        <begin position="88"/>
        <end position="123"/>
    </location>
</feature>
<protein>
    <submittedName>
        <fullName evidence="4">50S ribosomal protein L21e</fullName>
    </submittedName>
</protein>
<dbReference type="PANTHER" id="PTHR34408">
    <property type="entry name" value="FAMILY PROTEIN, PUTATIVE-RELATED"/>
    <property type="match status" value="1"/>
</dbReference>
<gene>
    <name evidence="4" type="ORF">CLTHE_17240</name>
</gene>
<dbReference type="EMBL" id="LTAY01000041">
    <property type="protein sequence ID" value="OPX47651.1"/>
    <property type="molecule type" value="Genomic_DNA"/>
</dbReference>
<proteinExistence type="predicted"/>
<feature type="compositionally biased region" description="Polar residues" evidence="1">
    <location>
        <begin position="46"/>
        <end position="67"/>
    </location>
</feature>
<sequence length="900" mass="100429">MKKKKIAKIIATSMLITTTIISTPTLAAFAETTTVKYSQEQNVNEVQKGNGQANTVVESSNKENSIQNKKEEKSNVNEIKNNESKIVNTKENKNENKTENKNENKNKIENSNKAQVEKSNESETIKVIKESTKASTTKKDTEKAIAAPAQLVAINLKTGKIVNKTEEQKREAINNLAVKFTGYDASNTYNNDNIHQLKNAVSFSSKTNEKLYNYMLSANNRWKAQNEAINLHGGDASNTCVFFLSSALRAIGVPIPTSTGYCGTLKENLQSLGWTVHYDLKNLKPGDVCFASNAHVYTFMGWANAEHTDAWVADNQFTWYGSNIHVRDTGSNKYTDPTTCYYTAPGEEVNTGGNPNENVNPNYSPYGIGTVNINGLNVRSEMSTSSQILGVLNYGYRVQIWEDCGDWYKINYNGRDAYVWKAYVTGHGPEHPNSVHITNQYPIIGTGIVDFKGGPFTYITCRPDWNNSGVGKLYNGTKVSITGESGNWYRINYKDGSAWICKDRVDTSLNKNDENKPAPEKEIKANISYKTNYNDGKTVESSSNKENIDFTGEYSKVLAANEAKIPTGYNVVKTIINGVEVPYGSKFRITKDKNIQILNNSNEVVKEIKNNNKDENIDITYVLGNKFIEKTGVVDFKEGPFTYITCRPDWNNSGVGQLYNGTEVKIVGESGNWYQIVYGNGTAWICKDRVDTSVKKIAETGVVDFKEGPFTYITCRPDWNNSGVGQLYNGTEVKIVGESGNWYQIVYGNGTAWICKDRVDTSMKKIAETGVVDFKEGPFTYITCRPDWNNSGVGQLYNGTEVKIVGESGNWYQIVYGNGTAWICKDRVNTSVKKIEKTGVVDFKEGPFTYITCRPDWNNSGVGQLYNGTEVKIVGESGNWYQIIYGNRTAWICKDRVKIS</sequence>
<evidence type="ECO:0000313" key="4">
    <source>
        <dbReference type="EMBL" id="OPX47651.1"/>
    </source>
</evidence>
<feature type="chain" id="PRO_5039166401" evidence="2">
    <location>
        <begin position="28"/>
        <end position="900"/>
    </location>
</feature>
<dbReference type="InterPro" id="IPR003646">
    <property type="entry name" value="SH3-like_bac-type"/>
</dbReference>
<evidence type="ECO:0000313" key="5">
    <source>
        <dbReference type="Proteomes" id="UP000191448"/>
    </source>
</evidence>
<reference evidence="4 5" key="1">
    <citation type="submission" date="2016-02" db="EMBL/GenBank/DDBJ databases">
        <title>Genome sequence of Clostridium thermobutyricum DSM 4928.</title>
        <authorList>
            <person name="Poehlein A."/>
            <person name="Daniel R."/>
        </authorList>
    </citation>
    <scope>NUCLEOTIDE SEQUENCE [LARGE SCALE GENOMIC DNA]</scope>
    <source>
        <strain evidence="4 5">DSM 4928</strain>
    </source>
</reference>
<dbReference type="Pfam" id="PF08239">
    <property type="entry name" value="SH3_3"/>
    <property type="match status" value="6"/>
</dbReference>
<dbReference type="Gene3D" id="2.30.30.40">
    <property type="entry name" value="SH3 Domains"/>
    <property type="match status" value="6"/>
</dbReference>
<dbReference type="SMART" id="SM00287">
    <property type="entry name" value="SH3b"/>
    <property type="match status" value="6"/>
</dbReference>
<feature type="region of interest" description="Disordered" evidence="1">
    <location>
        <begin position="46"/>
        <end position="74"/>
    </location>
</feature>
<dbReference type="OrthoDB" id="1938239at2"/>
<evidence type="ECO:0000256" key="2">
    <source>
        <dbReference type="SAM" id="SignalP"/>
    </source>
</evidence>
<comment type="caution">
    <text evidence="4">The sequence shown here is derived from an EMBL/GenBank/DDBJ whole genome shotgun (WGS) entry which is preliminary data.</text>
</comment>
<keyword evidence="4" id="KW-0689">Ribosomal protein</keyword>
<organism evidence="4 5">
    <name type="scientific">Clostridium thermobutyricum DSM 4928</name>
    <dbReference type="NCBI Taxonomy" id="1121339"/>
    <lineage>
        <taxon>Bacteria</taxon>
        <taxon>Bacillati</taxon>
        <taxon>Bacillota</taxon>
        <taxon>Clostridia</taxon>
        <taxon>Eubacteriales</taxon>
        <taxon>Clostridiaceae</taxon>
        <taxon>Clostridium</taxon>
    </lineage>
</organism>
<dbReference type="PROSITE" id="PS51781">
    <property type="entry name" value="SH3B"/>
    <property type="match status" value="1"/>
</dbReference>
<keyword evidence="4" id="KW-0687">Ribonucleoprotein</keyword>
<feature type="domain" description="SH3b" evidence="3">
    <location>
        <begin position="366"/>
        <end position="428"/>
    </location>
</feature>
<evidence type="ECO:0000259" key="3">
    <source>
        <dbReference type="PROSITE" id="PS51781"/>
    </source>
</evidence>
<accession>A0A1V4SVX9</accession>
<dbReference type="Proteomes" id="UP000191448">
    <property type="component" value="Unassembled WGS sequence"/>
</dbReference>
<feature type="signal peptide" evidence="2">
    <location>
        <begin position="1"/>
        <end position="27"/>
    </location>
</feature>
<name>A0A1V4SVX9_9CLOT</name>